<proteinExistence type="predicted"/>
<evidence type="ECO:0000313" key="2">
    <source>
        <dbReference type="Proteomes" id="UP001559623"/>
    </source>
</evidence>
<organism evidence="1 2">
    <name type="scientific">Selenomonas sputigena</name>
    <dbReference type="NCBI Taxonomy" id="69823"/>
    <lineage>
        <taxon>Bacteria</taxon>
        <taxon>Bacillati</taxon>
        <taxon>Bacillota</taxon>
        <taxon>Negativicutes</taxon>
        <taxon>Selenomonadales</taxon>
        <taxon>Selenomonadaceae</taxon>
        <taxon>Selenomonas</taxon>
    </lineage>
</organism>
<accession>A0ABV3X780</accession>
<dbReference type="InterPro" id="IPR014998">
    <property type="entry name" value="DUF1848"/>
</dbReference>
<dbReference type="RefSeq" id="WP_368847775.1">
    <property type="nucleotide sequence ID" value="NZ_CP194411.1"/>
</dbReference>
<sequence>MILNTGSRTDIPAFYAEWFVRRVREGFVMARSPYDPRRITRYILDPTVVDLIVFCTKNPAPLLTHGEALAPFRQFWGVTVTPYGTDIEPQAPSVEAAMESIRTLARVVGSRAVHWRYDPVLITEKYTLEFHKSAFRRMAEGLAGAVENCVVSFVDLYQKTKRNFPSLREVHAEERLALGEVFAAVGREFGIKVRTCLEGDDLAPFGIDTAGCMTQAVLEEAAGCRFRVPRLAAARKGCACLLGNDIGAYNTCAHFCRYCYANASAAAVRRNRALHDPASPLLVGHVEPGDIVQDARQVSYVMESEQMDLFGGKCR</sequence>
<dbReference type="Proteomes" id="UP001559623">
    <property type="component" value="Unassembled WGS sequence"/>
</dbReference>
<reference evidence="1 2" key="1">
    <citation type="submission" date="2023-04" db="EMBL/GenBank/DDBJ databases">
        <title>Genome Sequence of Selenomonas sputigena ATCC 33150.</title>
        <authorList>
            <person name="Miller D.P."/>
            <person name="Anvari S."/>
            <person name="Polson S.W."/>
            <person name="Macdonald M."/>
            <person name="Mcdowell J.V."/>
        </authorList>
    </citation>
    <scope>NUCLEOTIDE SEQUENCE [LARGE SCALE GENOMIC DNA]</scope>
    <source>
        <strain evidence="1 2">ATCC 33150</strain>
    </source>
</reference>
<name>A0ABV3X780_9FIRM</name>
<comment type="caution">
    <text evidence="1">The sequence shown here is derived from an EMBL/GenBank/DDBJ whole genome shotgun (WGS) entry which is preliminary data.</text>
</comment>
<gene>
    <name evidence="1" type="ORF">QCO44_10525</name>
</gene>
<keyword evidence="2" id="KW-1185">Reference proteome</keyword>
<dbReference type="Pfam" id="PF08902">
    <property type="entry name" value="DUF1848"/>
    <property type="match status" value="1"/>
</dbReference>
<dbReference type="EMBL" id="JARVLH010000007">
    <property type="protein sequence ID" value="MEX5286059.1"/>
    <property type="molecule type" value="Genomic_DNA"/>
</dbReference>
<protein>
    <submittedName>
        <fullName evidence="1">DUF1848 domain-containing protein</fullName>
    </submittedName>
</protein>
<evidence type="ECO:0000313" key="1">
    <source>
        <dbReference type="EMBL" id="MEX5286059.1"/>
    </source>
</evidence>